<accession>A0A085WCC8</accession>
<protein>
    <submittedName>
        <fullName evidence="3">Adenosylhomocysteinase</fullName>
    </submittedName>
</protein>
<dbReference type="Pfam" id="PF00293">
    <property type="entry name" value="NUDIX"/>
    <property type="match status" value="1"/>
</dbReference>
<dbReference type="GO" id="GO:0006167">
    <property type="term" value="P:AMP biosynthetic process"/>
    <property type="evidence" value="ECO:0007669"/>
    <property type="project" value="TreeGrafter"/>
</dbReference>
<dbReference type="EMBL" id="JMCB01000012">
    <property type="protein sequence ID" value="KFE65341.1"/>
    <property type="molecule type" value="Genomic_DNA"/>
</dbReference>
<dbReference type="STRING" id="394096.DB31_1457"/>
<keyword evidence="4" id="KW-1185">Reference proteome</keyword>
<reference evidence="3 4" key="1">
    <citation type="submission" date="2014-04" db="EMBL/GenBank/DDBJ databases">
        <title>Genome assembly of Hyalangium minutum DSM 14724.</title>
        <authorList>
            <person name="Sharma G."/>
            <person name="Subramanian S."/>
        </authorList>
    </citation>
    <scope>NUCLEOTIDE SEQUENCE [LARGE SCALE GENOMIC DNA]</scope>
    <source>
        <strain evidence="3 4">DSM 14724</strain>
    </source>
</reference>
<keyword evidence="1" id="KW-0378">Hydrolase</keyword>
<organism evidence="3 4">
    <name type="scientific">Hyalangium minutum</name>
    <dbReference type="NCBI Taxonomy" id="394096"/>
    <lineage>
        <taxon>Bacteria</taxon>
        <taxon>Pseudomonadati</taxon>
        <taxon>Myxococcota</taxon>
        <taxon>Myxococcia</taxon>
        <taxon>Myxococcales</taxon>
        <taxon>Cystobacterineae</taxon>
        <taxon>Archangiaceae</taxon>
        <taxon>Hyalangium</taxon>
    </lineage>
</organism>
<feature type="domain" description="Nudix hydrolase" evidence="2">
    <location>
        <begin position="38"/>
        <end position="175"/>
    </location>
</feature>
<dbReference type="PANTHER" id="PTHR21340">
    <property type="entry name" value="DIADENOSINE 5,5-P1,P4-TETRAPHOSPHATE PYROPHOSPHOHYDROLASE MUTT"/>
    <property type="match status" value="1"/>
</dbReference>
<dbReference type="GO" id="GO:0004081">
    <property type="term" value="F:bis(5'-nucleosyl)-tetraphosphatase (asymmetrical) activity"/>
    <property type="evidence" value="ECO:0007669"/>
    <property type="project" value="TreeGrafter"/>
</dbReference>
<evidence type="ECO:0000259" key="2">
    <source>
        <dbReference type="PROSITE" id="PS51462"/>
    </source>
</evidence>
<dbReference type="PROSITE" id="PS51462">
    <property type="entry name" value="NUDIX"/>
    <property type="match status" value="1"/>
</dbReference>
<evidence type="ECO:0000313" key="3">
    <source>
        <dbReference type="EMBL" id="KFE65341.1"/>
    </source>
</evidence>
<dbReference type="InterPro" id="IPR051325">
    <property type="entry name" value="Nudix_hydrolase_domain"/>
</dbReference>
<dbReference type="AlphaFoldDB" id="A0A085WCC8"/>
<dbReference type="SUPFAM" id="SSF55811">
    <property type="entry name" value="Nudix"/>
    <property type="match status" value="1"/>
</dbReference>
<dbReference type="PANTHER" id="PTHR21340:SF0">
    <property type="entry name" value="BIS(5'-NUCLEOSYL)-TETRAPHOSPHATASE [ASYMMETRICAL]"/>
    <property type="match status" value="1"/>
</dbReference>
<dbReference type="Proteomes" id="UP000028725">
    <property type="component" value="Unassembled WGS sequence"/>
</dbReference>
<gene>
    <name evidence="3" type="ORF">DB31_1457</name>
</gene>
<name>A0A085WCC8_9BACT</name>
<dbReference type="GO" id="GO:0006754">
    <property type="term" value="P:ATP biosynthetic process"/>
    <property type="evidence" value="ECO:0007669"/>
    <property type="project" value="TreeGrafter"/>
</dbReference>
<dbReference type="PATRIC" id="fig|394096.3.peg.5794"/>
<proteinExistence type="predicted"/>
<evidence type="ECO:0000313" key="4">
    <source>
        <dbReference type="Proteomes" id="UP000028725"/>
    </source>
</evidence>
<dbReference type="Gene3D" id="3.90.79.10">
    <property type="entry name" value="Nucleoside Triphosphate Pyrophosphohydrolase"/>
    <property type="match status" value="1"/>
</dbReference>
<sequence length="182" mass="20341">MELLSRHVPADAKEREDLERMRTFAVELGSPFSRSQAHAHFTGSAVVVDPAGERVALVHHAKLKRWLQPGGHADEADGGHMATTALREAQEETGCQVRLHPSAPRPLDVDIHRIPARKEEPEHLHLDVRYLVIADNPEALAHDPNESFGIQWLPWTQAIERADEAPLRRLLEKARAAASHTQ</sequence>
<dbReference type="CDD" id="cd03674">
    <property type="entry name" value="NUDIX_Hydrolase"/>
    <property type="match status" value="1"/>
</dbReference>
<dbReference type="InterPro" id="IPR000086">
    <property type="entry name" value="NUDIX_hydrolase_dom"/>
</dbReference>
<comment type="caution">
    <text evidence="3">The sequence shown here is derived from an EMBL/GenBank/DDBJ whole genome shotgun (WGS) entry which is preliminary data.</text>
</comment>
<evidence type="ECO:0000256" key="1">
    <source>
        <dbReference type="ARBA" id="ARBA00022801"/>
    </source>
</evidence>
<dbReference type="InterPro" id="IPR015797">
    <property type="entry name" value="NUDIX_hydrolase-like_dom_sf"/>
</dbReference>